<accession>A0A851UFH3</accession>
<keyword evidence="14" id="KW-1185">Reference proteome</keyword>
<keyword evidence="5" id="KW-0808">Transferase</keyword>
<dbReference type="PROSITE" id="PS50011">
    <property type="entry name" value="PROTEIN_KINASE_DOM"/>
    <property type="match status" value="1"/>
</dbReference>
<protein>
    <recommendedName>
        <fullName evidence="3">non-specific serine/threonine protein kinase</fullName>
        <ecNumber evidence="3">2.7.11.1</ecNumber>
    </recommendedName>
</protein>
<keyword evidence="6" id="KW-0547">Nucleotide-binding</keyword>
<keyword evidence="4" id="KW-0723">Serine/threonine-protein kinase</keyword>
<keyword evidence="9" id="KW-0460">Magnesium</keyword>
<dbReference type="InterPro" id="IPR000719">
    <property type="entry name" value="Prot_kinase_dom"/>
</dbReference>
<dbReference type="GO" id="GO:0005524">
    <property type="term" value="F:ATP binding"/>
    <property type="evidence" value="ECO:0007669"/>
    <property type="project" value="UniProtKB-KW"/>
</dbReference>
<reference evidence="13" key="1">
    <citation type="submission" date="2019-09" db="EMBL/GenBank/DDBJ databases">
        <title>Bird 10,000 Genomes (B10K) Project - Family phase.</title>
        <authorList>
            <person name="Zhang G."/>
        </authorList>
    </citation>
    <scope>NUCLEOTIDE SEQUENCE</scope>
    <source>
        <strain evidence="13">B10K-IZCAS-20218</strain>
        <tissue evidence="13">Blood</tissue>
    </source>
</reference>
<comment type="caution">
    <text evidence="13">The sequence shown here is derived from an EMBL/GenBank/DDBJ whole genome shotgun (WGS) entry which is preliminary data.</text>
</comment>
<evidence type="ECO:0000256" key="6">
    <source>
        <dbReference type="ARBA" id="ARBA00022741"/>
    </source>
</evidence>
<dbReference type="PANTHER" id="PTHR22984">
    <property type="entry name" value="SERINE/THREONINE-PROTEIN KINASE PIM"/>
    <property type="match status" value="1"/>
</dbReference>
<evidence type="ECO:0000256" key="5">
    <source>
        <dbReference type="ARBA" id="ARBA00022679"/>
    </source>
</evidence>
<evidence type="ECO:0000256" key="10">
    <source>
        <dbReference type="ARBA" id="ARBA00047899"/>
    </source>
</evidence>
<name>A0A851UFH3_9PASS</name>
<comment type="catalytic activity">
    <reaction evidence="11">
        <text>L-seryl-[protein] + ATP = O-phospho-L-seryl-[protein] + ADP + H(+)</text>
        <dbReference type="Rhea" id="RHEA:17989"/>
        <dbReference type="Rhea" id="RHEA-COMP:9863"/>
        <dbReference type="Rhea" id="RHEA-COMP:11604"/>
        <dbReference type="ChEBI" id="CHEBI:15378"/>
        <dbReference type="ChEBI" id="CHEBI:29999"/>
        <dbReference type="ChEBI" id="CHEBI:30616"/>
        <dbReference type="ChEBI" id="CHEBI:83421"/>
        <dbReference type="ChEBI" id="CHEBI:456216"/>
        <dbReference type="EC" id="2.7.11.1"/>
    </reaction>
</comment>
<dbReference type="AlphaFoldDB" id="A0A851UFH3"/>
<keyword evidence="8" id="KW-0067">ATP-binding</keyword>
<evidence type="ECO:0000256" key="7">
    <source>
        <dbReference type="ARBA" id="ARBA00022777"/>
    </source>
</evidence>
<evidence type="ECO:0000256" key="1">
    <source>
        <dbReference type="ARBA" id="ARBA00001946"/>
    </source>
</evidence>
<evidence type="ECO:0000259" key="12">
    <source>
        <dbReference type="PROSITE" id="PS50011"/>
    </source>
</evidence>
<dbReference type="InterPro" id="IPR051138">
    <property type="entry name" value="PIM_Ser/Thr_kinase"/>
</dbReference>
<dbReference type="OrthoDB" id="10252171at2759"/>
<keyword evidence="7 13" id="KW-0418">Kinase</keyword>
<feature type="non-terminal residue" evidence="13">
    <location>
        <position position="133"/>
    </location>
</feature>
<evidence type="ECO:0000256" key="9">
    <source>
        <dbReference type="ARBA" id="ARBA00022842"/>
    </source>
</evidence>
<evidence type="ECO:0000313" key="13">
    <source>
        <dbReference type="EMBL" id="NXD26535.1"/>
    </source>
</evidence>
<proteinExistence type="inferred from homology"/>
<dbReference type="InterPro" id="IPR011009">
    <property type="entry name" value="Kinase-like_dom_sf"/>
</dbReference>
<evidence type="ECO:0000256" key="2">
    <source>
        <dbReference type="ARBA" id="ARBA00005505"/>
    </source>
</evidence>
<evidence type="ECO:0000256" key="4">
    <source>
        <dbReference type="ARBA" id="ARBA00022527"/>
    </source>
</evidence>
<comment type="similarity">
    <text evidence="2">Belongs to the protein kinase superfamily. CAMK Ser/Thr protein kinase family. PIM subfamily.</text>
</comment>
<evidence type="ECO:0000313" key="14">
    <source>
        <dbReference type="Proteomes" id="UP000623542"/>
    </source>
</evidence>
<dbReference type="Pfam" id="PF00069">
    <property type="entry name" value="Pkinase"/>
    <property type="match status" value="1"/>
</dbReference>
<dbReference type="Gene3D" id="1.10.510.10">
    <property type="entry name" value="Transferase(Phosphotransferase) domain 1"/>
    <property type="match status" value="1"/>
</dbReference>
<feature type="non-terminal residue" evidence="13">
    <location>
        <position position="1"/>
    </location>
</feature>
<evidence type="ECO:0000256" key="8">
    <source>
        <dbReference type="ARBA" id="ARBA00022840"/>
    </source>
</evidence>
<organism evidence="13 14">
    <name type="scientific">Elachura formosa</name>
    <name type="common">spotted wren-babbler</name>
    <dbReference type="NCBI Taxonomy" id="1463973"/>
    <lineage>
        <taxon>Eukaryota</taxon>
        <taxon>Metazoa</taxon>
        <taxon>Chordata</taxon>
        <taxon>Craniata</taxon>
        <taxon>Vertebrata</taxon>
        <taxon>Euteleostomi</taxon>
        <taxon>Archelosauria</taxon>
        <taxon>Archosauria</taxon>
        <taxon>Dinosauria</taxon>
        <taxon>Saurischia</taxon>
        <taxon>Theropoda</taxon>
        <taxon>Coelurosauria</taxon>
        <taxon>Aves</taxon>
        <taxon>Neognathae</taxon>
        <taxon>Neoaves</taxon>
        <taxon>Telluraves</taxon>
        <taxon>Australaves</taxon>
        <taxon>Passeriformes</taxon>
        <taxon>Elachuridae</taxon>
        <taxon>Elachura</taxon>
    </lineage>
</organism>
<dbReference type="GO" id="GO:0004674">
    <property type="term" value="F:protein serine/threonine kinase activity"/>
    <property type="evidence" value="ECO:0007669"/>
    <property type="project" value="UniProtKB-KW"/>
</dbReference>
<sequence length="133" mass="15105">TQQQSLFTEKPLMGPESSDLKLINFGCGTFLQEHAFTHFAGEPTVQGLLPNGLFATVWSLGVLLYTMVCGHLPFEDEDDIVCGQLIFMQQVSPGCAFRFLSAECQHLIHCYLSKHPRDRPELEEILHYPWYMA</sequence>
<comment type="catalytic activity">
    <reaction evidence="10">
        <text>L-threonyl-[protein] + ATP = O-phospho-L-threonyl-[protein] + ADP + H(+)</text>
        <dbReference type="Rhea" id="RHEA:46608"/>
        <dbReference type="Rhea" id="RHEA-COMP:11060"/>
        <dbReference type="Rhea" id="RHEA-COMP:11605"/>
        <dbReference type="ChEBI" id="CHEBI:15378"/>
        <dbReference type="ChEBI" id="CHEBI:30013"/>
        <dbReference type="ChEBI" id="CHEBI:30616"/>
        <dbReference type="ChEBI" id="CHEBI:61977"/>
        <dbReference type="ChEBI" id="CHEBI:456216"/>
        <dbReference type="EC" id="2.7.11.1"/>
    </reaction>
</comment>
<dbReference type="EC" id="2.7.11.1" evidence="3"/>
<evidence type="ECO:0000256" key="11">
    <source>
        <dbReference type="ARBA" id="ARBA00048679"/>
    </source>
</evidence>
<comment type="cofactor">
    <cofactor evidence="1">
        <name>Mg(2+)</name>
        <dbReference type="ChEBI" id="CHEBI:18420"/>
    </cofactor>
</comment>
<dbReference type="EMBL" id="WBNG01000440">
    <property type="protein sequence ID" value="NXD26535.1"/>
    <property type="molecule type" value="Genomic_DNA"/>
</dbReference>
<dbReference type="GO" id="GO:0005737">
    <property type="term" value="C:cytoplasm"/>
    <property type="evidence" value="ECO:0007669"/>
    <property type="project" value="TreeGrafter"/>
</dbReference>
<dbReference type="PANTHER" id="PTHR22984:SF29">
    <property type="entry name" value="SERINE_THREONINE-PROTEIN KINASE PIM-1"/>
    <property type="match status" value="1"/>
</dbReference>
<evidence type="ECO:0000256" key="3">
    <source>
        <dbReference type="ARBA" id="ARBA00012513"/>
    </source>
</evidence>
<dbReference type="Proteomes" id="UP000623542">
    <property type="component" value="Unassembled WGS sequence"/>
</dbReference>
<feature type="domain" description="Protein kinase" evidence="12">
    <location>
        <begin position="1"/>
        <end position="131"/>
    </location>
</feature>
<dbReference type="SUPFAM" id="SSF56112">
    <property type="entry name" value="Protein kinase-like (PK-like)"/>
    <property type="match status" value="1"/>
</dbReference>
<gene>
    <name evidence="13" type="primary">Pim1_0</name>
    <name evidence="13" type="ORF">ELAFOR_R10615</name>
</gene>